<dbReference type="EMBL" id="JACJVO010000038">
    <property type="protein sequence ID" value="MBB6734877.1"/>
    <property type="molecule type" value="Genomic_DNA"/>
</dbReference>
<evidence type="ECO:0008006" key="3">
    <source>
        <dbReference type="Google" id="ProtNLM"/>
    </source>
</evidence>
<evidence type="ECO:0000313" key="1">
    <source>
        <dbReference type="EMBL" id="MBB6734877.1"/>
    </source>
</evidence>
<accession>A0A7X0SRP3</accession>
<proteinExistence type="predicted"/>
<reference evidence="1 2" key="1">
    <citation type="submission" date="2020-08" db="EMBL/GenBank/DDBJ databases">
        <title>Cohnella phylogeny.</title>
        <authorList>
            <person name="Dunlap C."/>
        </authorList>
    </citation>
    <scope>NUCLEOTIDE SEQUENCE [LARGE SCALE GENOMIC DNA]</scope>
    <source>
        <strain evidence="1 2">CBP 2801</strain>
    </source>
</reference>
<dbReference type="RefSeq" id="WP_185132539.1">
    <property type="nucleotide sequence ID" value="NZ_JACJVO010000038.1"/>
</dbReference>
<dbReference type="AlphaFoldDB" id="A0A7X0SRP3"/>
<comment type="caution">
    <text evidence="1">The sequence shown here is derived from an EMBL/GenBank/DDBJ whole genome shotgun (WGS) entry which is preliminary data.</text>
</comment>
<dbReference type="Proteomes" id="UP000564644">
    <property type="component" value="Unassembled WGS sequence"/>
</dbReference>
<keyword evidence="2" id="KW-1185">Reference proteome</keyword>
<sequence length="221" mass="23405">MQVGDLRLVGTTESIGGHFGQVKIVGECRLNGKVECGSFTCTGTSEVMGDFKAGLIKLTGELTVNGSFAVERGATTGEVRVRGGSRGDRLKVTGQLSVEGDCEYESLQATGAVQVDGLLGAETLELRLHGPSRAREVGGGRIQIKRSRMASIKKLFVSAGPISMAADLIEGDILDLEYTFAKVVRGNQVRLGPGCEIERVEYRQKLSKSGGAKVGTEAKIE</sequence>
<evidence type="ECO:0000313" key="2">
    <source>
        <dbReference type="Proteomes" id="UP000564644"/>
    </source>
</evidence>
<gene>
    <name evidence="1" type="ORF">H7C18_28600</name>
</gene>
<organism evidence="1 2">
    <name type="scientific">Cohnella zeiphila</name>
    <dbReference type="NCBI Taxonomy" id="2761120"/>
    <lineage>
        <taxon>Bacteria</taxon>
        <taxon>Bacillati</taxon>
        <taxon>Bacillota</taxon>
        <taxon>Bacilli</taxon>
        <taxon>Bacillales</taxon>
        <taxon>Paenibacillaceae</taxon>
        <taxon>Cohnella</taxon>
    </lineage>
</organism>
<name>A0A7X0SRP3_9BACL</name>
<protein>
    <recommendedName>
        <fullName evidence="3">Polymer-forming cytoskeletal protein</fullName>
    </recommendedName>
</protein>